<name>A0A5C5Z293_9BACT</name>
<evidence type="ECO:0000313" key="3">
    <source>
        <dbReference type="Proteomes" id="UP000315010"/>
    </source>
</evidence>
<dbReference type="GO" id="GO:0005524">
    <property type="term" value="F:ATP binding"/>
    <property type="evidence" value="ECO:0007669"/>
    <property type="project" value="InterPro"/>
</dbReference>
<accession>A0A5C5Z293</accession>
<dbReference type="SUPFAM" id="SSF56112">
    <property type="entry name" value="Protein kinase-like (PK-like)"/>
    <property type="match status" value="1"/>
</dbReference>
<dbReference type="PROSITE" id="PS50011">
    <property type="entry name" value="PROTEIN_KINASE_DOM"/>
    <property type="match status" value="1"/>
</dbReference>
<dbReference type="Gene3D" id="1.10.510.10">
    <property type="entry name" value="Transferase(Phosphotransferase) domain 1"/>
    <property type="match status" value="1"/>
</dbReference>
<evidence type="ECO:0000259" key="1">
    <source>
        <dbReference type="PROSITE" id="PS50011"/>
    </source>
</evidence>
<dbReference type="RefSeq" id="WP_419194291.1">
    <property type="nucleotide sequence ID" value="NZ_SJPJ01000001.1"/>
</dbReference>
<comment type="caution">
    <text evidence="2">The sequence shown here is derived from an EMBL/GenBank/DDBJ whole genome shotgun (WGS) entry which is preliminary data.</text>
</comment>
<protein>
    <submittedName>
        <fullName evidence="2">Protein kinase domain protein</fullName>
    </submittedName>
</protein>
<sequence>MSTSVREDSRAGHEVSRDHKIAIRYPRQNLIHRDIKPANLFSANRGGMYDVAKLLDFGLVRQSGLAASHDHRFGGI</sequence>
<feature type="domain" description="Protein kinase" evidence="1">
    <location>
        <begin position="1"/>
        <end position="76"/>
    </location>
</feature>
<keyword evidence="2" id="KW-0418">Kinase</keyword>
<dbReference type="InterPro" id="IPR000719">
    <property type="entry name" value="Prot_kinase_dom"/>
</dbReference>
<keyword evidence="3" id="KW-1185">Reference proteome</keyword>
<proteinExistence type="predicted"/>
<reference evidence="2 3" key="1">
    <citation type="submission" date="2019-02" db="EMBL/GenBank/DDBJ databases">
        <title>Deep-cultivation of Planctomycetes and their phenomic and genomic characterization uncovers novel biology.</title>
        <authorList>
            <person name="Wiegand S."/>
            <person name="Jogler M."/>
            <person name="Boedeker C."/>
            <person name="Pinto D."/>
            <person name="Vollmers J."/>
            <person name="Rivas-Marin E."/>
            <person name="Kohn T."/>
            <person name="Peeters S.H."/>
            <person name="Heuer A."/>
            <person name="Rast P."/>
            <person name="Oberbeckmann S."/>
            <person name="Bunk B."/>
            <person name="Jeske O."/>
            <person name="Meyerdierks A."/>
            <person name="Storesund J.E."/>
            <person name="Kallscheuer N."/>
            <person name="Luecker S."/>
            <person name="Lage O.M."/>
            <person name="Pohl T."/>
            <person name="Merkel B.J."/>
            <person name="Hornburger P."/>
            <person name="Mueller R.-W."/>
            <person name="Bruemmer F."/>
            <person name="Labrenz M."/>
            <person name="Spormann A.M."/>
            <person name="Op Den Camp H."/>
            <person name="Overmann J."/>
            <person name="Amann R."/>
            <person name="Jetten M.S.M."/>
            <person name="Mascher T."/>
            <person name="Medema M.H."/>
            <person name="Devos D.P."/>
            <person name="Kaster A.-K."/>
            <person name="Ovreas L."/>
            <person name="Rohde M."/>
            <person name="Galperin M.Y."/>
            <person name="Jogler C."/>
        </authorList>
    </citation>
    <scope>NUCLEOTIDE SEQUENCE [LARGE SCALE GENOMIC DNA]</scope>
    <source>
        <strain evidence="2 3">CA13</strain>
    </source>
</reference>
<dbReference type="GO" id="GO:0004672">
    <property type="term" value="F:protein kinase activity"/>
    <property type="evidence" value="ECO:0007669"/>
    <property type="project" value="InterPro"/>
</dbReference>
<keyword evidence="2" id="KW-0808">Transferase</keyword>
<evidence type="ECO:0000313" key="2">
    <source>
        <dbReference type="EMBL" id="TWT81448.1"/>
    </source>
</evidence>
<dbReference type="Proteomes" id="UP000315010">
    <property type="component" value="Unassembled WGS sequence"/>
</dbReference>
<dbReference type="EMBL" id="SJPJ01000001">
    <property type="protein sequence ID" value="TWT81448.1"/>
    <property type="molecule type" value="Genomic_DNA"/>
</dbReference>
<organism evidence="2 3">
    <name type="scientific">Novipirellula herctigrandis</name>
    <dbReference type="NCBI Taxonomy" id="2527986"/>
    <lineage>
        <taxon>Bacteria</taxon>
        <taxon>Pseudomonadati</taxon>
        <taxon>Planctomycetota</taxon>
        <taxon>Planctomycetia</taxon>
        <taxon>Pirellulales</taxon>
        <taxon>Pirellulaceae</taxon>
        <taxon>Novipirellula</taxon>
    </lineage>
</organism>
<dbReference type="AlphaFoldDB" id="A0A5C5Z293"/>
<gene>
    <name evidence="2" type="ORF">CA13_29010</name>
</gene>
<dbReference type="InterPro" id="IPR011009">
    <property type="entry name" value="Kinase-like_dom_sf"/>
</dbReference>